<dbReference type="SUPFAM" id="SSF49562">
    <property type="entry name" value="C2 domain (Calcium/lipid-binding domain, CaLB)"/>
    <property type="match status" value="1"/>
</dbReference>
<evidence type="ECO:0000313" key="13">
    <source>
        <dbReference type="EMBL" id="VFQ67173.1"/>
    </source>
</evidence>
<evidence type="ECO:0000256" key="9">
    <source>
        <dbReference type="ARBA" id="ARBA00023136"/>
    </source>
</evidence>
<dbReference type="InterPro" id="IPR044562">
    <property type="entry name" value="CAR1-11"/>
</dbReference>
<dbReference type="SMART" id="SM00239">
    <property type="entry name" value="C2"/>
    <property type="match status" value="1"/>
</dbReference>
<dbReference type="InterPro" id="IPR035892">
    <property type="entry name" value="C2_domain_sf"/>
</dbReference>
<dbReference type="GO" id="GO:0009738">
    <property type="term" value="P:abscisic acid-activated signaling pathway"/>
    <property type="evidence" value="ECO:0007669"/>
    <property type="project" value="UniProtKB-KW"/>
</dbReference>
<evidence type="ECO:0000256" key="3">
    <source>
        <dbReference type="ARBA" id="ARBA00022468"/>
    </source>
</evidence>
<dbReference type="GO" id="GO:0046872">
    <property type="term" value="F:metal ion binding"/>
    <property type="evidence" value="ECO:0007669"/>
    <property type="project" value="UniProtKB-KW"/>
</dbReference>
<dbReference type="EMBL" id="OOIL02000571">
    <property type="protein sequence ID" value="VFQ67173.1"/>
    <property type="molecule type" value="Genomic_DNA"/>
</dbReference>
<evidence type="ECO:0000256" key="11">
    <source>
        <dbReference type="ARBA" id="ARBA00024037"/>
    </source>
</evidence>
<evidence type="ECO:0000313" key="14">
    <source>
        <dbReference type="Proteomes" id="UP000595140"/>
    </source>
</evidence>
<keyword evidence="4" id="KW-1003">Cell membrane</keyword>
<evidence type="ECO:0000256" key="10">
    <source>
        <dbReference type="ARBA" id="ARBA00023242"/>
    </source>
</evidence>
<evidence type="ECO:0000256" key="6">
    <source>
        <dbReference type="ARBA" id="ARBA00022723"/>
    </source>
</evidence>
<comment type="subcellular location">
    <subcellularLocation>
        <location evidence="2">Cell membrane</location>
    </subcellularLocation>
    <subcellularLocation>
        <location evidence="1">Nucleus</location>
    </subcellularLocation>
</comment>
<keyword evidence="5" id="KW-0938">Abscisic acid signaling pathway</keyword>
<dbReference type="Proteomes" id="UP000595140">
    <property type="component" value="Unassembled WGS sequence"/>
</dbReference>
<sequence length="281" mass="32090">MDNLLGVLKVRIKRGVNLAVRDVRTSDPYVVVKMGKQKLKTRVIEKDVNPVWNEDLTLSVSDPNIPIKLVKMENLKFTGKEDCEVHLNSFHQSATMMGCIGEEECILFFQSLRGEAAKWFNKLPSGKIDSFDELATKFKATFKENFTKRKKFTYLSTARRPPNTYQEAYHTALELAEAETQDHHRVKPVQEMTVWGIYTRADRTGGQTGGRLSARHRQYGKLLDRRYFENNDRRARRRPPASPPEPIFPVCACVRRRSQPSPFADAWQAAACLVACRALGS</sequence>
<evidence type="ECO:0000256" key="7">
    <source>
        <dbReference type="ARBA" id="ARBA00022837"/>
    </source>
</evidence>
<dbReference type="InterPro" id="IPR005162">
    <property type="entry name" value="Retrotrans_gag_dom"/>
</dbReference>
<name>A0A484KN69_9ASTE</name>
<proteinExistence type="inferred from homology"/>
<evidence type="ECO:0000256" key="4">
    <source>
        <dbReference type="ARBA" id="ARBA00022475"/>
    </source>
</evidence>
<keyword evidence="9" id="KW-0472">Membrane</keyword>
<organism evidence="13 14">
    <name type="scientific">Cuscuta campestris</name>
    <dbReference type="NCBI Taxonomy" id="132261"/>
    <lineage>
        <taxon>Eukaryota</taxon>
        <taxon>Viridiplantae</taxon>
        <taxon>Streptophyta</taxon>
        <taxon>Embryophyta</taxon>
        <taxon>Tracheophyta</taxon>
        <taxon>Spermatophyta</taxon>
        <taxon>Magnoliopsida</taxon>
        <taxon>eudicotyledons</taxon>
        <taxon>Gunneridae</taxon>
        <taxon>Pentapetalae</taxon>
        <taxon>asterids</taxon>
        <taxon>lamiids</taxon>
        <taxon>Solanales</taxon>
        <taxon>Convolvulaceae</taxon>
        <taxon>Cuscuteae</taxon>
        <taxon>Cuscuta</taxon>
        <taxon>Cuscuta subgen. Grammica</taxon>
        <taxon>Cuscuta sect. Cleistogrammica</taxon>
    </lineage>
</organism>
<dbReference type="GO" id="GO:0008289">
    <property type="term" value="F:lipid binding"/>
    <property type="evidence" value="ECO:0007669"/>
    <property type="project" value="UniProtKB-KW"/>
</dbReference>
<keyword evidence="10" id="KW-0539">Nucleus</keyword>
<evidence type="ECO:0000256" key="5">
    <source>
        <dbReference type="ARBA" id="ARBA00022682"/>
    </source>
</evidence>
<comment type="similarity">
    <text evidence="11">Belongs to the plant CAR protein family.</text>
</comment>
<keyword evidence="14" id="KW-1185">Reference proteome</keyword>
<dbReference type="Gene3D" id="2.60.40.150">
    <property type="entry name" value="C2 domain"/>
    <property type="match status" value="1"/>
</dbReference>
<keyword evidence="7" id="KW-0106">Calcium</keyword>
<dbReference type="GO" id="GO:0005634">
    <property type="term" value="C:nucleus"/>
    <property type="evidence" value="ECO:0007669"/>
    <property type="project" value="UniProtKB-SubCell"/>
</dbReference>
<keyword evidence="3" id="KW-0343">GTPase activation</keyword>
<dbReference type="GO" id="GO:0005096">
    <property type="term" value="F:GTPase activator activity"/>
    <property type="evidence" value="ECO:0007669"/>
    <property type="project" value="UniProtKB-KW"/>
</dbReference>
<dbReference type="InterPro" id="IPR000008">
    <property type="entry name" value="C2_dom"/>
</dbReference>
<gene>
    <name evidence="13" type="ORF">CCAM_LOCUS8949</name>
</gene>
<evidence type="ECO:0000256" key="8">
    <source>
        <dbReference type="ARBA" id="ARBA00023121"/>
    </source>
</evidence>
<dbReference type="Pfam" id="PF03732">
    <property type="entry name" value="Retrotrans_gag"/>
    <property type="match status" value="1"/>
</dbReference>
<accession>A0A484KN69</accession>
<evidence type="ECO:0000256" key="2">
    <source>
        <dbReference type="ARBA" id="ARBA00004236"/>
    </source>
</evidence>
<evidence type="ECO:0000256" key="1">
    <source>
        <dbReference type="ARBA" id="ARBA00004123"/>
    </source>
</evidence>
<dbReference type="PROSITE" id="PS50004">
    <property type="entry name" value="C2"/>
    <property type="match status" value="1"/>
</dbReference>
<dbReference type="PANTHER" id="PTHR45933:SF18">
    <property type="entry name" value="OS06G0609450 PROTEIN"/>
    <property type="match status" value="1"/>
</dbReference>
<protein>
    <recommendedName>
        <fullName evidence="12">C2 domain-containing protein</fullName>
    </recommendedName>
</protein>
<reference evidence="13 14" key="1">
    <citation type="submission" date="2018-04" db="EMBL/GenBank/DDBJ databases">
        <authorList>
            <person name="Vogel A."/>
        </authorList>
    </citation>
    <scope>NUCLEOTIDE SEQUENCE [LARGE SCALE GENOMIC DNA]</scope>
</reference>
<keyword evidence="6" id="KW-0479">Metal-binding</keyword>
<dbReference type="GO" id="GO:0005886">
    <property type="term" value="C:plasma membrane"/>
    <property type="evidence" value="ECO:0007669"/>
    <property type="project" value="UniProtKB-SubCell"/>
</dbReference>
<dbReference type="Pfam" id="PF00168">
    <property type="entry name" value="C2"/>
    <property type="match status" value="1"/>
</dbReference>
<dbReference type="PANTHER" id="PTHR45933">
    <property type="entry name" value="PROTEIN C2-DOMAIN ABA-RELATED 4"/>
    <property type="match status" value="1"/>
</dbReference>
<dbReference type="OrthoDB" id="1737504at2759"/>
<keyword evidence="8" id="KW-0446">Lipid-binding</keyword>
<dbReference type="AlphaFoldDB" id="A0A484KN69"/>
<evidence type="ECO:0000259" key="12">
    <source>
        <dbReference type="PROSITE" id="PS50004"/>
    </source>
</evidence>
<feature type="domain" description="C2" evidence="12">
    <location>
        <begin position="1"/>
        <end position="120"/>
    </location>
</feature>